<organism evidence="2 3">
    <name type="scientific">Kocuria sediminis</name>
    <dbReference type="NCBI Taxonomy" id="1038857"/>
    <lineage>
        <taxon>Bacteria</taxon>
        <taxon>Bacillati</taxon>
        <taxon>Actinomycetota</taxon>
        <taxon>Actinomycetes</taxon>
        <taxon>Micrococcales</taxon>
        <taxon>Micrococcaceae</taxon>
        <taxon>Kocuria</taxon>
    </lineage>
</organism>
<evidence type="ECO:0000259" key="1">
    <source>
        <dbReference type="SMART" id="SM01022"/>
    </source>
</evidence>
<dbReference type="SUPFAM" id="SSF88697">
    <property type="entry name" value="PUA domain-like"/>
    <property type="match status" value="1"/>
</dbReference>
<dbReference type="EMBL" id="WOGU01000009">
    <property type="protein sequence ID" value="MUN63766.1"/>
    <property type="molecule type" value="Genomic_DNA"/>
</dbReference>
<dbReference type="InterPro" id="IPR009326">
    <property type="entry name" value="DUF984"/>
</dbReference>
<dbReference type="PANTHER" id="PTHR39203">
    <property type="entry name" value="CYTOPLASMIC PROTEIN-RELATED"/>
    <property type="match status" value="1"/>
</dbReference>
<dbReference type="PANTHER" id="PTHR39203:SF1">
    <property type="entry name" value="CYTOPLASMIC PROTEIN"/>
    <property type="match status" value="1"/>
</dbReference>
<dbReference type="InterPro" id="IPR007374">
    <property type="entry name" value="ASCH_domain"/>
</dbReference>
<protein>
    <submittedName>
        <fullName evidence="2">ASCH domain-containing protein</fullName>
    </submittedName>
</protein>
<gene>
    <name evidence="2" type="ORF">GMA12_11540</name>
</gene>
<dbReference type="SMART" id="SM01022">
    <property type="entry name" value="ASCH"/>
    <property type="match status" value="1"/>
</dbReference>
<accession>A0A6N8GKX3</accession>
<evidence type="ECO:0000313" key="3">
    <source>
        <dbReference type="Proteomes" id="UP000436989"/>
    </source>
</evidence>
<keyword evidence="3" id="KW-1185">Reference proteome</keyword>
<dbReference type="AlphaFoldDB" id="A0A6N8GKX3"/>
<sequence>MPVAEVATPGPLCDRLVRLILSGAKRGTSCLLDDYQVESQPLPRPGQRQALIAASGRVVAALEITSVATVRLAEVTWEYVLAEGGGHRTVDQWREAP</sequence>
<proteinExistence type="predicted"/>
<dbReference type="InterPro" id="IPR015947">
    <property type="entry name" value="PUA-like_sf"/>
</dbReference>
<evidence type="ECO:0000313" key="2">
    <source>
        <dbReference type="EMBL" id="MUN63766.1"/>
    </source>
</evidence>
<feature type="domain" description="ASCH" evidence="1">
    <location>
        <begin position="12"/>
        <end position="97"/>
    </location>
</feature>
<comment type="caution">
    <text evidence="2">The sequence shown here is derived from an EMBL/GenBank/DDBJ whole genome shotgun (WGS) entry which is preliminary data.</text>
</comment>
<dbReference type="Gene3D" id="3.10.400.10">
    <property type="entry name" value="Sulfate adenylyltransferase"/>
    <property type="match status" value="1"/>
</dbReference>
<name>A0A6N8GKX3_9MICC</name>
<reference evidence="2 3" key="1">
    <citation type="submission" date="2019-12" db="EMBL/GenBank/DDBJ databases">
        <authorList>
            <person name="Shi Y."/>
        </authorList>
    </citation>
    <scope>NUCLEOTIDE SEQUENCE [LARGE SCALE GENOMIC DNA]</scope>
    <source>
        <strain evidence="2 3">JCM 17929</strain>
    </source>
</reference>
<dbReference type="Pfam" id="PF04266">
    <property type="entry name" value="ASCH"/>
    <property type="match status" value="1"/>
</dbReference>
<dbReference type="Proteomes" id="UP000436989">
    <property type="component" value="Unassembled WGS sequence"/>
</dbReference>